<keyword evidence="2" id="KW-0378">Hydrolase</keyword>
<name>A0A444ZMI9_ARAHY</name>
<gene>
    <name evidence="9" type="ORF">Ahy_B04g072117</name>
</gene>
<evidence type="ECO:0000256" key="1">
    <source>
        <dbReference type="ARBA" id="ARBA00004123"/>
    </source>
</evidence>
<feature type="region of interest" description="Disordered" evidence="5">
    <location>
        <begin position="310"/>
        <end position="329"/>
    </location>
</feature>
<feature type="domain" description="Origin recognition complex subunit 5 C-terminal" evidence="7">
    <location>
        <begin position="341"/>
        <end position="377"/>
    </location>
</feature>
<dbReference type="Pfam" id="PF14630">
    <property type="entry name" value="ORC5_C"/>
    <property type="match status" value="1"/>
</dbReference>
<dbReference type="GO" id="GO:0003688">
    <property type="term" value="F:DNA replication origin binding"/>
    <property type="evidence" value="ECO:0007669"/>
    <property type="project" value="TreeGrafter"/>
</dbReference>
<keyword evidence="6" id="KW-0472">Membrane</keyword>
<dbReference type="PANTHER" id="PTHR12705">
    <property type="entry name" value="ORIGIN RECOGNITION COMPLEX SUBUNIT 5"/>
    <property type="match status" value="1"/>
</dbReference>
<dbReference type="STRING" id="3818.A0A444ZMI9"/>
<keyword evidence="4" id="KW-0539">Nucleus</keyword>
<feature type="domain" description="ORC5 lid" evidence="8">
    <location>
        <begin position="232"/>
        <end position="288"/>
    </location>
</feature>
<dbReference type="Pfam" id="PF21639">
    <property type="entry name" value="ORC5_lid"/>
    <property type="match status" value="1"/>
</dbReference>
<feature type="transmembrane region" description="Helical" evidence="6">
    <location>
        <begin position="482"/>
        <end position="499"/>
    </location>
</feature>
<feature type="transmembrane region" description="Helical" evidence="6">
    <location>
        <begin position="81"/>
        <end position="103"/>
    </location>
</feature>
<dbReference type="AlphaFoldDB" id="A0A444ZMI9"/>
<dbReference type="EMBL" id="SDMP01000014">
    <property type="protein sequence ID" value="RYR15374.1"/>
    <property type="molecule type" value="Genomic_DNA"/>
</dbReference>
<evidence type="ECO:0000259" key="7">
    <source>
        <dbReference type="Pfam" id="PF14630"/>
    </source>
</evidence>
<proteinExistence type="predicted"/>
<reference evidence="9 10" key="1">
    <citation type="submission" date="2019-01" db="EMBL/GenBank/DDBJ databases">
        <title>Sequencing of cultivated peanut Arachis hypogaea provides insights into genome evolution and oil improvement.</title>
        <authorList>
            <person name="Chen X."/>
        </authorList>
    </citation>
    <scope>NUCLEOTIDE SEQUENCE [LARGE SCALE GENOMIC DNA]</scope>
    <source>
        <strain evidence="10">cv. Fuhuasheng</strain>
        <tissue evidence="9">Leaves</tissue>
    </source>
</reference>
<dbReference type="GO" id="GO:0042500">
    <property type="term" value="F:aspartic endopeptidase activity, intramembrane cleaving"/>
    <property type="evidence" value="ECO:0007669"/>
    <property type="project" value="InterPro"/>
</dbReference>
<dbReference type="Proteomes" id="UP000289738">
    <property type="component" value="Chromosome B04"/>
</dbReference>
<dbReference type="InterPro" id="IPR047088">
    <property type="entry name" value="ORC5_C"/>
</dbReference>
<evidence type="ECO:0000256" key="2">
    <source>
        <dbReference type="ARBA" id="ARBA00022670"/>
    </source>
</evidence>
<dbReference type="InterPro" id="IPR007369">
    <property type="entry name" value="Peptidase_A22B_SPP"/>
</dbReference>
<accession>A0A444ZMI9</accession>
<keyword evidence="6" id="KW-0812">Transmembrane</keyword>
<dbReference type="InterPro" id="IPR020796">
    <property type="entry name" value="ORC5"/>
</dbReference>
<keyword evidence="10" id="KW-1185">Reference proteome</keyword>
<comment type="subcellular location">
    <subcellularLocation>
        <location evidence="1">Nucleus</location>
    </subcellularLocation>
</comment>
<dbReference type="InterPro" id="IPR048866">
    <property type="entry name" value="ORC5_lid"/>
</dbReference>
<dbReference type="GO" id="GO:0005664">
    <property type="term" value="C:nuclear origin of replication recognition complex"/>
    <property type="evidence" value="ECO:0007669"/>
    <property type="project" value="TreeGrafter"/>
</dbReference>
<organism evidence="9 10">
    <name type="scientific">Arachis hypogaea</name>
    <name type="common">Peanut</name>
    <dbReference type="NCBI Taxonomy" id="3818"/>
    <lineage>
        <taxon>Eukaryota</taxon>
        <taxon>Viridiplantae</taxon>
        <taxon>Streptophyta</taxon>
        <taxon>Embryophyta</taxon>
        <taxon>Tracheophyta</taxon>
        <taxon>Spermatophyta</taxon>
        <taxon>Magnoliopsida</taxon>
        <taxon>eudicotyledons</taxon>
        <taxon>Gunneridae</taxon>
        <taxon>Pentapetalae</taxon>
        <taxon>rosids</taxon>
        <taxon>fabids</taxon>
        <taxon>Fabales</taxon>
        <taxon>Fabaceae</taxon>
        <taxon>Papilionoideae</taxon>
        <taxon>50 kb inversion clade</taxon>
        <taxon>dalbergioids sensu lato</taxon>
        <taxon>Dalbergieae</taxon>
        <taxon>Pterocarpus clade</taxon>
        <taxon>Arachis</taxon>
    </lineage>
</organism>
<keyword evidence="2" id="KW-0645">Protease</keyword>
<evidence type="ECO:0000256" key="4">
    <source>
        <dbReference type="ARBA" id="ARBA00023242"/>
    </source>
</evidence>
<evidence type="ECO:0000256" key="6">
    <source>
        <dbReference type="SAM" id="Phobius"/>
    </source>
</evidence>
<protein>
    <submittedName>
        <fullName evidence="9">Uncharacterized protein</fullName>
    </submittedName>
</protein>
<feature type="compositionally biased region" description="Basic and acidic residues" evidence="5">
    <location>
        <begin position="314"/>
        <end position="329"/>
    </location>
</feature>
<keyword evidence="6" id="KW-1133">Transmembrane helix</keyword>
<evidence type="ECO:0000313" key="9">
    <source>
        <dbReference type="EMBL" id="RYR15374.1"/>
    </source>
</evidence>
<sequence>MRAHPNHILKKYSPSNLLIVPPHADFHRGNIYFLVPLPPPPNQHATTVDQQLSTSTHTSTSCRLTLWRYDWLAKRNLRSGYFMWAMSAYGLGLLITYVALNLMDGHGQPALLYIVPFTLGNIVFFCNYLLQVCLYEGVAKNDVFVKQMAIRQKTSQSTLNEEARRGWPFLFNLYDLLKIPEVGLIFISNTSPDTFYSSNMGYVEPIPVYFPDYTDADLCKILSRNQADSKLYSSFLDVALRSFFRVTRQVDELSTAFKPLYEKYCEPLSDKRVFPNGDKDKDMKRKLFSHINPHITSSLNEIFKVSSHPSAEVENSKEANLKVNQKKPERPEEIAKLDFHMSTSAKYLLISAFLASRNPATLDASLFDSKGGSDNRYRSIVSEDLALKLTAPLSSLLAFLCQNHPGSSARCPVSHVQGGSIKTTIQAGSALAFTSAFIDFRGCNNWFNFWHHLGTVVATWNHVPRVERNVALPGLIRTFKMMGNYALTFVAIGGVYIGVKQLVQNARMKRDLVNGAVDGWSVNVSANTGTGRSQYVNAGELSGSTSSHEGLNKLINIGVLALTLI</sequence>
<keyword evidence="3" id="KW-0235">DNA replication</keyword>
<comment type="caution">
    <text evidence="9">The sequence shown here is derived from an EMBL/GenBank/DDBJ whole genome shotgun (WGS) entry which is preliminary data.</text>
</comment>
<dbReference type="GO" id="GO:0006270">
    <property type="term" value="P:DNA replication initiation"/>
    <property type="evidence" value="ECO:0007669"/>
    <property type="project" value="TreeGrafter"/>
</dbReference>
<evidence type="ECO:0000256" key="3">
    <source>
        <dbReference type="ARBA" id="ARBA00022705"/>
    </source>
</evidence>
<dbReference type="PANTHER" id="PTHR12705:SF0">
    <property type="entry name" value="ORIGIN RECOGNITION COMPLEX SUBUNIT 5"/>
    <property type="match status" value="1"/>
</dbReference>
<evidence type="ECO:0000313" key="10">
    <source>
        <dbReference type="Proteomes" id="UP000289738"/>
    </source>
</evidence>
<evidence type="ECO:0000256" key="5">
    <source>
        <dbReference type="SAM" id="MobiDB-lite"/>
    </source>
</evidence>
<dbReference type="Pfam" id="PF04258">
    <property type="entry name" value="Peptidase_A22B"/>
    <property type="match status" value="1"/>
</dbReference>
<evidence type="ECO:0000259" key="8">
    <source>
        <dbReference type="Pfam" id="PF21639"/>
    </source>
</evidence>
<dbReference type="GO" id="GO:0006508">
    <property type="term" value="P:proteolysis"/>
    <property type="evidence" value="ECO:0007669"/>
    <property type="project" value="UniProtKB-KW"/>
</dbReference>
<dbReference type="GO" id="GO:0016020">
    <property type="term" value="C:membrane"/>
    <property type="evidence" value="ECO:0007669"/>
    <property type="project" value="InterPro"/>
</dbReference>
<feature type="transmembrane region" description="Helical" evidence="6">
    <location>
        <begin position="110"/>
        <end position="130"/>
    </location>
</feature>